<dbReference type="KEGG" id="bgt:106064658"/>
<feature type="domain" description="PH" evidence="4">
    <location>
        <begin position="695"/>
        <end position="797"/>
    </location>
</feature>
<dbReference type="InterPro" id="IPR052212">
    <property type="entry name" value="PH-like_domain"/>
</dbReference>
<dbReference type="Pfam" id="PF00169">
    <property type="entry name" value="PH"/>
    <property type="match status" value="1"/>
</dbReference>
<dbReference type="VEuPathDB" id="VectorBase:BGLB006767"/>
<evidence type="ECO:0000313" key="5">
    <source>
        <dbReference type="EnsemblMetazoa" id="BGLB006767-PB"/>
    </source>
</evidence>
<evidence type="ECO:0000313" key="6">
    <source>
        <dbReference type="Proteomes" id="UP000076420"/>
    </source>
</evidence>
<feature type="region of interest" description="Disordered" evidence="3">
    <location>
        <begin position="56"/>
        <end position="158"/>
    </location>
</feature>
<dbReference type="InterPro" id="IPR001849">
    <property type="entry name" value="PH_domain"/>
</dbReference>
<feature type="compositionally biased region" description="Polar residues" evidence="3">
    <location>
        <begin position="83"/>
        <end position="95"/>
    </location>
</feature>
<accession>A0A2C9JRA0</accession>
<feature type="compositionally biased region" description="Low complexity" evidence="3">
    <location>
        <begin position="458"/>
        <end position="478"/>
    </location>
</feature>
<proteinExistence type="predicted"/>
<protein>
    <recommendedName>
        <fullName evidence="4">PH domain-containing protein</fullName>
    </recommendedName>
</protein>
<feature type="region of interest" description="Disordered" evidence="3">
    <location>
        <begin position="452"/>
        <end position="478"/>
    </location>
</feature>
<dbReference type="SUPFAM" id="SSF50729">
    <property type="entry name" value="PH domain-like"/>
    <property type="match status" value="1"/>
</dbReference>
<dbReference type="PANTHER" id="PTHR12156">
    <property type="entry name" value="PLECKSTRIN HOMOLOGY-LIKE DOMAIN, FAMILY B, MEMBER 3"/>
    <property type="match status" value="1"/>
</dbReference>
<keyword evidence="1 2" id="KW-0175">Coiled coil</keyword>
<dbReference type="AlphaFoldDB" id="A0A2C9JRA0"/>
<sequence>MNPKVSPSTKSSTLVQGKNGICANLNGGISSHIKGEEKSSFDLTNLDIVPATLASPKPNHVHFLPERRSDVSSPKWNRGPLKNSITPGSNANSGSAEDGGSHHKMATVRQFSGGTEHSKKGGEQEAPELSEGRKCAPAARSNSFVAPKTQHAPQVLRSHSVTKDSACYQEPIGTQRLKKSSSGELCKQNGLSFTTTTAHSTGSSTATTSNSSSALCKAGNQKTPSGSRKELSPGLSVHFAEPILNNNVKKDKPELAGRHVEPMSPLAKKEFKERLLANDTPSKIYIDTRKQNYSDNEPRRADLLDSPSASLYSYKLHSNNTSPSSGDELRLKRFKDAPSSRFTESNTASNDFRHYPTQSSNNSSNSSRSSLQRYLDQTGNIFPPGDTFTSASLKLLDQLKYESLHNGNSVLSPSSSLSSSSSLCKDAASPGFYDFSPSSPSSFPKSLRQHGYLSEDMSSPGVASGSSSSSSSTTPNIRRSSACLRSDCVLGNRSDYLSSSSLGQCDNVASVSSSPGSISKYRDPGSSSSLEPLIPSALNRRFDFGGPHLTHGSKHLDSSLASLIKKESIAASYQLEYCWFCGRPMPPFGTSLSGGEEHLEKLAELERLLAQAQSEKMKLVEEQVKIRESEMLALQKNEALERELEQVKLREKNTQMQARPMTRFLPNTSKDFDLRAHIEGSGHLLDMCPHVIVTNHSCRGFLHKMGGRIKTWKKRWFVFDRMKRKVLYYTDKTETKLKGSVCFQAIEEVYVDHLRTVKSPSPKLTFCMKTFDRTYYLVAPSPETMTIWIDVLFSGAEGYQQFFDS</sequence>
<evidence type="ECO:0000256" key="2">
    <source>
        <dbReference type="SAM" id="Coils"/>
    </source>
</evidence>
<organism evidence="5 6">
    <name type="scientific">Biomphalaria glabrata</name>
    <name type="common">Bloodfluke planorb</name>
    <name type="synonym">Freshwater snail</name>
    <dbReference type="NCBI Taxonomy" id="6526"/>
    <lineage>
        <taxon>Eukaryota</taxon>
        <taxon>Metazoa</taxon>
        <taxon>Spiralia</taxon>
        <taxon>Lophotrochozoa</taxon>
        <taxon>Mollusca</taxon>
        <taxon>Gastropoda</taxon>
        <taxon>Heterobranchia</taxon>
        <taxon>Euthyneura</taxon>
        <taxon>Panpulmonata</taxon>
        <taxon>Hygrophila</taxon>
        <taxon>Lymnaeoidea</taxon>
        <taxon>Planorbidae</taxon>
        <taxon>Biomphalaria</taxon>
    </lineage>
</organism>
<dbReference type="PROSITE" id="PS50003">
    <property type="entry name" value="PH_DOMAIN"/>
    <property type="match status" value="1"/>
</dbReference>
<dbReference type="VEuPathDB" id="VectorBase:BGLAX_041365"/>
<feature type="compositionally biased region" description="Low complexity" evidence="3">
    <location>
        <begin position="359"/>
        <end position="370"/>
    </location>
</feature>
<reference evidence="5" key="1">
    <citation type="submission" date="2020-05" db="UniProtKB">
        <authorList>
            <consortium name="EnsemblMetazoa"/>
        </authorList>
    </citation>
    <scope>IDENTIFICATION</scope>
    <source>
        <strain evidence="5">BB02</strain>
    </source>
</reference>
<feature type="compositionally biased region" description="Basic and acidic residues" evidence="3">
    <location>
        <begin position="287"/>
        <end position="303"/>
    </location>
</feature>
<dbReference type="PANTHER" id="PTHR12156:SF5">
    <property type="entry name" value="FI18040P1"/>
    <property type="match status" value="1"/>
</dbReference>
<name>A0A2C9JRA0_BIOGL</name>
<evidence type="ECO:0000259" key="4">
    <source>
        <dbReference type="PROSITE" id="PS50003"/>
    </source>
</evidence>
<feature type="compositionally biased region" description="Low complexity" evidence="3">
    <location>
        <begin position="195"/>
        <end position="214"/>
    </location>
</feature>
<dbReference type="Proteomes" id="UP000076420">
    <property type="component" value="Unassembled WGS sequence"/>
</dbReference>
<evidence type="ECO:0000256" key="1">
    <source>
        <dbReference type="ARBA" id="ARBA00023054"/>
    </source>
</evidence>
<dbReference type="SMART" id="SM00233">
    <property type="entry name" value="PH"/>
    <property type="match status" value="1"/>
</dbReference>
<evidence type="ECO:0000256" key="3">
    <source>
        <dbReference type="SAM" id="MobiDB-lite"/>
    </source>
</evidence>
<feature type="compositionally biased region" description="Low complexity" evidence="3">
    <location>
        <begin position="510"/>
        <end position="519"/>
    </location>
</feature>
<feature type="coiled-coil region" evidence="2">
    <location>
        <begin position="595"/>
        <end position="657"/>
    </location>
</feature>
<feature type="compositionally biased region" description="Polar residues" evidence="3">
    <location>
        <begin position="340"/>
        <end position="350"/>
    </location>
</feature>
<dbReference type="FunFam" id="2.30.29.30:FF:000006">
    <property type="entry name" value="Pleckstrin homology like domain family B member 1"/>
    <property type="match status" value="1"/>
</dbReference>
<gene>
    <name evidence="5" type="primary">106064658</name>
</gene>
<dbReference type="InterPro" id="IPR011993">
    <property type="entry name" value="PH-like_dom_sf"/>
</dbReference>
<feature type="region of interest" description="Disordered" evidence="3">
    <location>
        <begin position="336"/>
        <end position="372"/>
    </location>
</feature>
<dbReference type="Gene3D" id="2.30.29.30">
    <property type="entry name" value="Pleckstrin-homology domain (PH domain)/Phosphotyrosine-binding domain (PTB)"/>
    <property type="match status" value="1"/>
</dbReference>
<feature type="region of interest" description="Disordered" evidence="3">
    <location>
        <begin position="287"/>
        <end position="306"/>
    </location>
</feature>
<feature type="region of interest" description="Disordered" evidence="3">
    <location>
        <begin position="507"/>
        <end position="529"/>
    </location>
</feature>
<dbReference type="EnsemblMetazoa" id="BGLB006767-RB">
    <property type="protein sequence ID" value="BGLB006767-PB"/>
    <property type="gene ID" value="BGLB006767"/>
</dbReference>
<feature type="region of interest" description="Disordered" evidence="3">
    <location>
        <begin position="195"/>
        <end position="233"/>
    </location>
</feature>